<keyword evidence="3" id="KW-1185">Reference proteome</keyword>
<evidence type="ECO:0000256" key="1">
    <source>
        <dbReference type="SAM" id="Coils"/>
    </source>
</evidence>
<dbReference type="Proteomes" id="UP001164803">
    <property type="component" value="Chromosome"/>
</dbReference>
<dbReference type="RefSeq" id="WP_268041831.1">
    <property type="nucleotide sequence ID" value="NZ_CP104064.1"/>
</dbReference>
<sequence length="137" mass="15992">MTDAQQLDEIRKWCESDEESLFNKRGVRWLLAQFDAEIKRRDEAVAQVAGLRIELDAANQTIQQYEHTLRDNEAYMASQIEPSPPSTIFDELEEAQQKIAEKDAEIERLRNICAGKGAEIKRLNKVLNRYREEIERL</sequence>
<name>A0ABY6YXS4_9BACL</name>
<accession>A0ABY6YXS4</accession>
<keyword evidence="1" id="KW-0175">Coiled coil</keyword>
<dbReference type="EMBL" id="CP104064">
    <property type="protein sequence ID" value="WAH35028.1"/>
    <property type="molecule type" value="Genomic_DNA"/>
</dbReference>
<evidence type="ECO:0000313" key="2">
    <source>
        <dbReference type="EMBL" id="WAH35028.1"/>
    </source>
</evidence>
<evidence type="ECO:0000313" key="3">
    <source>
        <dbReference type="Proteomes" id="UP001164803"/>
    </source>
</evidence>
<protein>
    <submittedName>
        <fullName evidence="2">Uncharacterized protein</fullName>
    </submittedName>
</protein>
<dbReference type="Gene3D" id="1.20.5.170">
    <property type="match status" value="1"/>
</dbReference>
<feature type="coiled-coil region" evidence="1">
    <location>
        <begin position="41"/>
        <end position="68"/>
    </location>
</feature>
<organism evidence="2 3">
    <name type="scientific">Alicyclobacillus dauci</name>
    <dbReference type="NCBI Taxonomy" id="1475485"/>
    <lineage>
        <taxon>Bacteria</taxon>
        <taxon>Bacillati</taxon>
        <taxon>Bacillota</taxon>
        <taxon>Bacilli</taxon>
        <taxon>Bacillales</taxon>
        <taxon>Alicyclobacillaceae</taxon>
        <taxon>Alicyclobacillus</taxon>
    </lineage>
</organism>
<gene>
    <name evidence="2" type="ORF">NZD86_11880</name>
</gene>
<reference evidence="2" key="1">
    <citation type="submission" date="2022-08" db="EMBL/GenBank/DDBJ databases">
        <title>Alicyclobacillus dauci DSM2870, complete genome.</title>
        <authorList>
            <person name="Wang Q."/>
            <person name="Cai R."/>
            <person name="Wang Z."/>
        </authorList>
    </citation>
    <scope>NUCLEOTIDE SEQUENCE</scope>
    <source>
        <strain evidence="2">DSM 28700</strain>
    </source>
</reference>
<proteinExistence type="predicted"/>